<evidence type="ECO:0000313" key="3">
    <source>
        <dbReference type="Proteomes" id="UP000622317"/>
    </source>
</evidence>
<accession>A0A927F972</accession>
<reference evidence="2" key="1">
    <citation type="submission" date="2020-09" db="EMBL/GenBank/DDBJ databases">
        <title>Pelagicoccus enzymogenes sp. nov. with an EPS production, isolated from marine sediment.</title>
        <authorList>
            <person name="Feng X."/>
        </authorList>
    </citation>
    <scope>NUCLEOTIDE SEQUENCE</scope>
    <source>
        <strain evidence="2">NFK12</strain>
    </source>
</reference>
<name>A0A927F972_9BACT</name>
<dbReference type="RefSeq" id="WP_191616621.1">
    <property type="nucleotide sequence ID" value="NZ_JACYFG010000008.1"/>
</dbReference>
<keyword evidence="3" id="KW-1185">Reference proteome</keyword>
<sequence>MSPSKLLFIPLFLVSPSLWAEQTEFTPDDMIAEFETHQDQLLSLAGFVGELKDDLLNSDWEAIYEKLSPFYRSNITKDYFLREVGKENPTIEEIQFRKTRGFKKGGYSVYVCAATLGETEGVYMDTLFFSKDEDGTWYLETFPFSKSSALEFGGVIPKGLEQGIRSIN</sequence>
<gene>
    <name evidence="2" type="ORF">IEN85_08235</name>
</gene>
<proteinExistence type="predicted"/>
<comment type="caution">
    <text evidence="2">The sequence shown here is derived from an EMBL/GenBank/DDBJ whole genome shotgun (WGS) entry which is preliminary data.</text>
</comment>
<dbReference type="AlphaFoldDB" id="A0A927F972"/>
<evidence type="ECO:0008006" key="4">
    <source>
        <dbReference type="Google" id="ProtNLM"/>
    </source>
</evidence>
<keyword evidence="1" id="KW-0732">Signal</keyword>
<dbReference type="Proteomes" id="UP000622317">
    <property type="component" value="Unassembled WGS sequence"/>
</dbReference>
<protein>
    <recommendedName>
        <fullName evidence="4">DUF4019 domain-containing protein</fullName>
    </recommendedName>
</protein>
<feature type="chain" id="PRO_5036896265" description="DUF4019 domain-containing protein" evidence="1">
    <location>
        <begin position="21"/>
        <end position="168"/>
    </location>
</feature>
<evidence type="ECO:0000256" key="1">
    <source>
        <dbReference type="SAM" id="SignalP"/>
    </source>
</evidence>
<feature type="signal peptide" evidence="1">
    <location>
        <begin position="1"/>
        <end position="20"/>
    </location>
</feature>
<evidence type="ECO:0000313" key="2">
    <source>
        <dbReference type="EMBL" id="MBD5779480.1"/>
    </source>
</evidence>
<dbReference type="EMBL" id="JACYFG010000008">
    <property type="protein sequence ID" value="MBD5779480.1"/>
    <property type="molecule type" value="Genomic_DNA"/>
</dbReference>
<organism evidence="2 3">
    <name type="scientific">Pelagicoccus enzymogenes</name>
    <dbReference type="NCBI Taxonomy" id="2773457"/>
    <lineage>
        <taxon>Bacteria</taxon>
        <taxon>Pseudomonadati</taxon>
        <taxon>Verrucomicrobiota</taxon>
        <taxon>Opitutia</taxon>
        <taxon>Puniceicoccales</taxon>
        <taxon>Pelagicoccaceae</taxon>
        <taxon>Pelagicoccus</taxon>
    </lineage>
</organism>